<keyword evidence="2" id="KW-1185">Reference proteome</keyword>
<dbReference type="AlphaFoldDB" id="A0A9E7GBV9"/>
<accession>A0A9E7GBV9</accession>
<protein>
    <submittedName>
        <fullName evidence="1">Uncharacterized protein</fullName>
    </submittedName>
</protein>
<dbReference type="EMBL" id="CP097508">
    <property type="protein sequence ID" value="URE11830.1"/>
    <property type="molecule type" value="Genomic_DNA"/>
</dbReference>
<dbReference type="Proteomes" id="UP001055439">
    <property type="component" value="Chromosome 6"/>
</dbReference>
<gene>
    <name evidence="1" type="ORF">MUK42_04486</name>
</gene>
<sequence length="42" mass="4760">MASRSDVMNGISMALVLCQYSINFLTSWQPSTSRTMLIFSRD</sequence>
<organism evidence="1 2">
    <name type="scientific">Musa troglodytarum</name>
    <name type="common">fe'i banana</name>
    <dbReference type="NCBI Taxonomy" id="320322"/>
    <lineage>
        <taxon>Eukaryota</taxon>
        <taxon>Viridiplantae</taxon>
        <taxon>Streptophyta</taxon>
        <taxon>Embryophyta</taxon>
        <taxon>Tracheophyta</taxon>
        <taxon>Spermatophyta</taxon>
        <taxon>Magnoliopsida</taxon>
        <taxon>Liliopsida</taxon>
        <taxon>Zingiberales</taxon>
        <taxon>Musaceae</taxon>
        <taxon>Musa</taxon>
    </lineage>
</organism>
<evidence type="ECO:0000313" key="2">
    <source>
        <dbReference type="Proteomes" id="UP001055439"/>
    </source>
</evidence>
<proteinExistence type="predicted"/>
<evidence type="ECO:0000313" key="1">
    <source>
        <dbReference type="EMBL" id="URE11830.1"/>
    </source>
</evidence>
<reference evidence="1" key="1">
    <citation type="submission" date="2022-05" db="EMBL/GenBank/DDBJ databases">
        <title>The Musa troglodytarum L. genome provides insights into the mechanism of non-climacteric behaviour and enrichment of carotenoids.</title>
        <authorList>
            <person name="Wang J."/>
        </authorList>
    </citation>
    <scope>NUCLEOTIDE SEQUENCE</scope>
    <source>
        <tissue evidence="1">Leaf</tissue>
    </source>
</reference>
<name>A0A9E7GBV9_9LILI</name>